<dbReference type="GO" id="GO:0046872">
    <property type="term" value="F:metal ion binding"/>
    <property type="evidence" value="ECO:0007669"/>
    <property type="project" value="UniProtKB-KW"/>
</dbReference>
<evidence type="ECO:0000256" key="5">
    <source>
        <dbReference type="ARBA" id="ARBA00016377"/>
    </source>
</evidence>
<evidence type="ECO:0000256" key="6">
    <source>
        <dbReference type="ARBA" id="ARBA00022801"/>
    </source>
</evidence>
<evidence type="ECO:0000313" key="13">
    <source>
        <dbReference type="Proteomes" id="UP000261082"/>
    </source>
</evidence>
<keyword evidence="9" id="KW-0479">Metal-binding</keyword>
<evidence type="ECO:0000256" key="2">
    <source>
        <dbReference type="ARBA" id="ARBA00001946"/>
    </source>
</evidence>
<comment type="catalytic activity">
    <reaction evidence="1">
        <text>GDP-alpha-D-mannose + H2O = alpha-D-mannose 1-phosphate + GMP + 2 H(+)</text>
        <dbReference type="Rhea" id="RHEA:27978"/>
        <dbReference type="ChEBI" id="CHEBI:15377"/>
        <dbReference type="ChEBI" id="CHEBI:15378"/>
        <dbReference type="ChEBI" id="CHEBI:57527"/>
        <dbReference type="ChEBI" id="CHEBI:58115"/>
        <dbReference type="ChEBI" id="CHEBI:58409"/>
    </reaction>
</comment>
<feature type="binding site" evidence="9">
    <location>
        <position position="101"/>
    </location>
    <ligand>
        <name>Mg(2+)</name>
        <dbReference type="ChEBI" id="CHEBI:18420"/>
        <label>1</label>
    </ligand>
</feature>
<dbReference type="Gene3D" id="3.90.79.10">
    <property type="entry name" value="Nucleoside Triphosphate Pyrophosphohydrolase"/>
    <property type="match status" value="1"/>
</dbReference>
<dbReference type="InterPro" id="IPR000086">
    <property type="entry name" value="NUDIX_hydrolase_dom"/>
</dbReference>
<dbReference type="RefSeq" id="WP_117158889.1">
    <property type="nucleotide sequence ID" value="NZ_QVID01000001.1"/>
</dbReference>
<dbReference type="NCBIfam" id="TIGR00052">
    <property type="entry name" value="nudix-type nucleoside diphosphatase, YffH/AdpP family"/>
    <property type="match status" value="1"/>
</dbReference>
<feature type="domain" description="Nudix hydrolase" evidence="11">
    <location>
        <begin position="41"/>
        <end position="176"/>
    </location>
</feature>
<gene>
    <name evidence="12" type="ORF">DZ858_07205</name>
</gene>
<comment type="caution">
    <text evidence="12">The sequence shown here is derived from an EMBL/GenBank/DDBJ whole genome shotgun (WGS) entry which is preliminary data.</text>
</comment>
<dbReference type="AlphaFoldDB" id="A0A3E1QCH1"/>
<proteinExistence type="inferred from homology"/>
<dbReference type="PANTHER" id="PTHR11839:SF18">
    <property type="entry name" value="NUDIX HYDROLASE DOMAIN-CONTAINING PROTEIN"/>
    <property type="match status" value="1"/>
</dbReference>
<dbReference type="GO" id="GO:0019693">
    <property type="term" value="P:ribose phosphate metabolic process"/>
    <property type="evidence" value="ECO:0007669"/>
    <property type="project" value="TreeGrafter"/>
</dbReference>
<keyword evidence="9" id="KW-0460">Magnesium</keyword>
<organism evidence="12 13">
    <name type="scientific">Marixanthomonas ophiurae</name>
    <dbReference type="NCBI Taxonomy" id="387659"/>
    <lineage>
        <taxon>Bacteria</taxon>
        <taxon>Pseudomonadati</taxon>
        <taxon>Bacteroidota</taxon>
        <taxon>Flavobacteriia</taxon>
        <taxon>Flavobacteriales</taxon>
        <taxon>Flavobacteriaceae</taxon>
        <taxon>Marixanthomonas</taxon>
    </lineage>
</organism>
<feature type="short sequence motif" description="Nudix box" evidence="10">
    <location>
        <begin position="82"/>
        <end position="104"/>
    </location>
</feature>
<evidence type="ECO:0000256" key="9">
    <source>
        <dbReference type="PIRSR" id="PIRSR604385-2"/>
    </source>
</evidence>
<protein>
    <recommendedName>
        <fullName evidence="5">GDP-mannose pyrophosphatase</fullName>
    </recommendedName>
    <alternativeName>
        <fullName evidence="7">GDP-mannose hydrolase</fullName>
    </alternativeName>
    <alternativeName>
        <fullName evidence="8">GDPMK</fullName>
    </alternativeName>
</protein>
<reference evidence="12 13" key="1">
    <citation type="journal article" date="2007" name="Int. J. Syst. Evol. Microbiol.">
        <title>Marixanthomonas ophiurae gen. nov., sp. nov., a marine bacterium of the family Flavobacteriaceae isolated from a deep-sea brittle star.</title>
        <authorList>
            <person name="Romanenko L.A."/>
            <person name="Uchino M."/>
            <person name="Frolova G.M."/>
            <person name="Mikhailov V.V."/>
        </authorList>
    </citation>
    <scope>NUCLEOTIDE SEQUENCE [LARGE SCALE GENOMIC DNA]</scope>
    <source>
        <strain evidence="12 13">KMM 3046</strain>
    </source>
</reference>
<evidence type="ECO:0000256" key="4">
    <source>
        <dbReference type="ARBA" id="ARBA00011738"/>
    </source>
</evidence>
<dbReference type="PROSITE" id="PS51462">
    <property type="entry name" value="NUDIX"/>
    <property type="match status" value="1"/>
</dbReference>
<keyword evidence="13" id="KW-1185">Reference proteome</keyword>
<dbReference type="InterPro" id="IPR004385">
    <property type="entry name" value="NDP_pyrophosphatase"/>
</dbReference>
<comment type="similarity">
    <text evidence="3">Belongs to the Nudix hydrolase family. NudK subfamily.</text>
</comment>
<feature type="binding site" evidence="9">
    <location>
        <position position="81"/>
    </location>
    <ligand>
        <name>Mg(2+)</name>
        <dbReference type="ChEBI" id="CHEBI:18420"/>
        <label>1</label>
    </ligand>
</feature>
<comment type="cofactor">
    <cofactor evidence="2 9">
        <name>Mg(2+)</name>
        <dbReference type="ChEBI" id="CHEBI:18420"/>
    </cofactor>
</comment>
<dbReference type="InterPro" id="IPR015797">
    <property type="entry name" value="NUDIX_hydrolase-like_dom_sf"/>
</dbReference>
<dbReference type="GO" id="GO:0019144">
    <property type="term" value="F:ADP-sugar diphosphatase activity"/>
    <property type="evidence" value="ECO:0007669"/>
    <property type="project" value="TreeGrafter"/>
</dbReference>
<comment type="subunit">
    <text evidence="4">Homodimer.</text>
</comment>
<evidence type="ECO:0000256" key="10">
    <source>
        <dbReference type="PIRSR" id="PIRSR604385-3"/>
    </source>
</evidence>
<dbReference type="GO" id="GO:0006753">
    <property type="term" value="P:nucleoside phosphate metabolic process"/>
    <property type="evidence" value="ECO:0007669"/>
    <property type="project" value="TreeGrafter"/>
</dbReference>
<evidence type="ECO:0000259" key="11">
    <source>
        <dbReference type="PROSITE" id="PS51462"/>
    </source>
</evidence>
<accession>A0A3E1QCH1</accession>
<keyword evidence="6 12" id="KW-0378">Hydrolase</keyword>
<evidence type="ECO:0000256" key="8">
    <source>
        <dbReference type="ARBA" id="ARBA00032272"/>
    </source>
</evidence>
<feature type="binding site" evidence="9">
    <location>
        <position position="143"/>
    </location>
    <ligand>
        <name>Mg(2+)</name>
        <dbReference type="ChEBI" id="CHEBI:18420"/>
        <label>1</label>
    </ligand>
</feature>
<evidence type="ECO:0000256" key="1">
    <source>
        <dbReference type="ARBA" id="ARBA00000847"/>
    </source>
</evidence>
<name>A0A3E1QCH1_9FLAO</name>
<evidence type="ECO:0000313" key="12">
    <source>
        <dbReference type="EMBL" id="RFN59828.1"/>
    </source>
</evidence>
<dbReference type="EMBL" id="QVID01000001">
    <property type="protein sequence ID" value="RFN59828.1"/>
    <property type="molecule type" value="Genomic_DNA"/>
</dbReference>
<evidence type="ECO:0000256" key="7">
    <source>
        <dbReference type="ARBA" id="ARBA00032162"/>
    </source>
</evidence>
<dbReference type="PANTHER" id="PTHR11839">
    <property type="entry name" value="UDP/ADP-SUGAR PYROPHOSPHATASE"/>
    <property type="match status" value="1"/>
</dbReference>
<feature type="binding site" evidence="9">
    <location>
        <position position="97"/>
    </location>
    <ligand>
        <name>Mg(2+)</name>
        <dbReference type="ChEBI" id="CHEBI:18420"/>
        <label>1</label>
    </ligand>
</feature>
<evidence type="ECO:0000256" key="3">
    <source>
        <dbReference type="ARBA" id="ARBA00007275"/>
    </source>
</evidence>
<sequence length="185" mass="21103">MKYSIANERVVFNDHYKMLKAETTYDSFKSDVIKTERLAFHRGDSVAIVLYESDTDSILLTNQFRYPTTQHNEGWILEIPAGSLKKGKNPSSYMEREVLEELGYQITKPQLVSQFYTSSGGSTEQVSLKDKNEKGGGVETENEDIQLVKITVAEIGLSISKEIKDANIIIGLRWFLFHKMNEIKQ</sequence>
<dbReference type="OrthoDB" id="1523642at2"/>
<dbReference type="Pfam" id="PF00293">
    <property type="entry name" value="NUDIX"/>
    <property type="match status" value="1"/>
</dbReference>
<dbReference type="GO" id="GO:0005829">
    <property type="term" value="C:cytosol"/>
    <property type="evidence" value="ECO:0007669"/>
    <property type="project" value="TreeGrafter"/>
</dbReference>
<dbReference type="SUPFAM" id="SSF55811">
    <property type="entry name" value="Nudix"/>
    <property type="match status" value="1"/>
</dbReference>
<dbReference type="Proteomes" id="UP000261082">
    <property type="component" value="Unassembled WGS sequence"/>
</dbReference>